<dbReference type="RefSeq" id="WP_346337456.1">
    <property type="nucleotide sequence ID" value="NZ_JBBYXI010000003.1"/>
</dbReference>
<keyword evidence="5 6" id="KW-0472">Membrane</keyword>
<gene>
    <name evidence="8" type="ORF">WJT86_10195</name>
</gene>
<proteinExistence type="predicted"/>
<evidence type="ECO:0000256" key="6">
    <source>
        <dbReference type="SAM" id="Phobius"/>
    </source>
</evidence>
<dbReference type="PANTHER" id="PTHR30485:SF2">
    <property type="entry name" value="BLL0597 PROTEIN"/>
    <property type="match status" value="1"/>
</dbReference>
<organism evidence="8 9">
    <name type="scientific">Hohaiivirga grylli</name>
    <dbReference type="NCBI Taxonomy" id="3133970"/>
    <lineage>
        <taxon>Bacteria</taxon>
        <taxon>Pseudomonadati</taxon>
        <taxon>Pseudomonadota</taxon>
        <taxon>Alphaproteobacteria</taxon>
        <taxon>Hyphomicrobiales</taxon>
        <taxon>Methylobacteriaceae</taxon>
        <taxon>Hohaiivirga</taxon>
    </lineage>
</organism>
<feature type="transmembrane region" description="Helical" evidence="6">
    <location>
        <begin position="24"/>
        <end position="43"/>
    </location>
</feature>
<evidence type="ECO:0000313" key="9">
    <source>
        <dbReference type="Proteomes" id="UP001418637"/>
    </source>
</evidence>
<feature type="domain" description="Cytochrome b561 bacterial/Ni-hydrogenase" evidence="7">
    <location>
        <begin position="17"/>
        <end position="195"/>
    </location>
</feature>
<accession>A0ABV0BMC4</accession>
<feature type="transmembrane region" description="Helical" evidence="6">
    <location>
        <begin position="108"/>
        <end position="129"/>
    </location>
</feature>
<dbReference type="Gene3D" id="1.20.950.20">
    <property type="entry name" value="Transmembrane di-heme cytochromes, Chain C"/>
    <property type="match status" value="1"/>
</dbReference>
<keyword evidence="4 6" id="KW-1133">Transmembrane helix</keyword>
<evidence type="ECO:0000259" key="7">
    <source>
        <dbReference type="Pfam" id="PF01292"/>
    </source>
</evidence>
<protein>
    <submittedName>
        <fullName evidence="8">Cytochrome b/b6 domain-containing protein</fullName>
    </submittedName>
</protein>
<comment type="caution">
    <text evidence="8">The sequence shown here is derived from an EMBL/GenBank/DDBJ whole genome shotgun (WGS) entry which is preliminary data.</text>
</comment>
<evidence type="ECO:0000256" key="2">
    <source>
        <dbReference type="ARBA" id="ARBA00022475"/>
    </source>
</evidence>
<feature type="transmembrane region" description="Helical" evidence="6">
    <location>
        <begin position="55"/>
        <end position="72"/>
    </location>
</feature>
<evidence type="ECO:0000256" key="4">
    <source>
        <dbReference type="ARBA" id="ARBA00022989"/>
    </source>
</evidence>
<dbReference type="InterPro" id="IPR011577">
    <property type="entry name" value="Cyt_b561_bac/Ni-Hgenase"/>
</dbReference>
<evidence type="ECO:0000256" key="5">
    <source>
        <dbReference type="ARBA" id="ARBA00023136"/>
    </source>
</evidence>
<sequence>MEKAEHNFKETGHKVPVWDVATRLFHWTLVTLIVLAFVTNNFADKIGFNWHKINGYAILALVFFRLMWGIWGSSTSRFINFVKPFAAIRYFLEMFSGKGKHYLGHNPAGAMMIVALLLVVAAQAISGLFTADDISMMLFAGPFASDVSESTAEWMSYFHRIGPNLIIALVCIHVLSNIAYAVLKRDGMITAMVTGCKKSGNYSDAQSARLSHQGLAFTCFVFSAAVVFGIVYLWGDAPFL</sequence>
<dbReference type="InterPro" id="IPR051542">
    <property type="entry name" value="Hydrogenase_cytochrome"/>
</dbReference>
<dbReference type="Pfam" id="PF01292">
    <property type="entry name" value="Ni_hydr_CYTB"/>
    <property type="match status" value="1"/>
</dbReference>
<keyword evidence="2" id="KW-1003">Cell membrane</keyword>
<evidence type="ECO:0000256" key="3">
    <source>
        <dbReference type="ARBA" id="ARBA00022692"/>
    </source>
</evidence>
<name>A0ABV0BMC4_9HYPH</name>
<keyword evidence="9" id="KW-1185">Reference proteome</keyword>
<dbReference type="EMBL" id="JBBYXI010000003">
    <property type="protein sequence ID" value="MEN3931426.1"/>
    <property type="molecule type" value="Genomic_DNA"/>
</dbReference>
<comment type="subcellular location">
    <subcellularLocation>
        <location evidence="1">Cell membrane</location>
        <topology evidence="1">Multi-pass membrane protein</topology>
    </subcellularLocation>
</comment>
<dbReference type="SUPFAM" id="SSF81342">
    <property type="entry name" value="Transmembrane di-heme cytochromes"/>
    <property type="match status" value="1"/>
</dbReference>
<keyword evidence="3 6" id="KW-0812">Transmembrane</keyword>
<dbReference type="PANTHER" id="PTHR30485">
    <property type="entry name" value="NI/FE-HYDROGENASE 1 B-TYPE CYTOCHROME SUBUNIT"/>
    <property type="match status" value="1"/>
</dbReference>
<dbReference type="Proteomes" id="UP001418637">
    <property type="component" value="Unassembled WGS sequence"/>
</dbReference>
<feature type="transmembrane region" description="Helical" evidence="6">
    <location>
        <begin position="165"/>
        <end position="183"/>
    </location>
</feature>
<reference evidence="8 9" key="1">
    <citation type="submission" date="2024-04" db="EMBL/GenBank/DDBJ databases">
        <title>A novel species isolated from cricket.</title>
        <authorList>
            <person name="Wang H.-C."/>
        </authorList>
    </citation>
    <scope>NUCLEOTIDE SEQUENCE [LARGE SCALE GENOMIC DNA]</scope>
    <source>
        <strain evidence="8 9">WL0021</strain>
    </source>
</reference>
<feature type="transmembrane region" description="Helical" evidence="6">
    <location>
        <begin position="215"/>
        <end position="235"/>
    </location>
</feature>
<evidence type="ECO:0000256" key="1">
    <source>
        <dbReference type="ARBA" id="ARBA00004651"/>
    </source>
</evidence>
<dbReference type="InterPro" id="IPR016174">
    <property type="entry name" value="Di-haem_cyt_TM"/>
</dbReference>
<evidence type="ECO:0000313" key="8">
    <source>
        <dbReference type="EMBL" id="MEN3931426.1"/>
    </source>
</evidence>